<keyword evidence="10" id="KW-1185">Reference proteome</keyword>
<comment type="caution">
    <text evidence="9">The sequence shown here is derived from an EMBL/GenBank/DDBJ whole genome shotgun (WGS) entry which is preliminary data.</text>
</comment>
<proteinExistence type="inferred from homology"/>
<dbReference type="PANTHER" id="PTHR10556">
    <property type="entry name" value="3-OXO-5-ALPHA-STEROID 4-DEHYDROGENASE"/>
    <property type="match status" value="1"/>
</dbReference>
<dbReference type="GO" id="GO:0006629">
    <property type="term" value="P:lipid metabolic process"/>
    <property type="evidence" value="ECO:0007669"/>
    <property type="project" value="InterPro"/>
</dbReference>
<reference evidence="9 10" key="1">
    <citation type="submission" date="2020-11" db="EMBL/GenBank/DDBJ databases">
        <title>Kefir isolates.</title>
        <authorList>
            <person name="Marcisauskas S."/>
            <person name="Kim Y."/>
            <person name="Blasche S."/>
        </authorList>
    </citation>
    <scope>NUCLEOTIDE SEQUENCE [LARGE SCALE GENOMIC DNA]</scope>
    <source>
        <strain evidence="9 10">KR</strain>
    </source>
</reference>
<dbReference type="AlphaFoldDB" id="A0A9P6VWG7"/>
<dbReference type="Pfam" id="PF02544">
    <property type="entry name" value="Steroid_dh"/>
    <property type="match status" value="1"/>
</dbReference>
<evidence type="ECO:0000256" key="7">
    <source>
        <dbReference type="SAM" id="Phobius"/>
    </source>
</evidence>
<evidence type="ECO:0000256" key="1">
    <source>
        <dbReference type="ARBA" id="ARBA00004141"/>
    </source>
</evidence>
<dbReference type="PANTHER" id="PTHR10556:SF43">
    <property type="entry name" value="STEROID 5-ALPHA-REDUCTASE DET2"/>
    <property type="match status" value="1"/>
</dbReference>
<organism evidence="9 10">
    <name type="scientific">Rhodotorula mucilaginosa</name>
    <name type="common">Yeast</name>
    <name type="synonym">Rhodotorula rubra</name>
    <dbReference type="NCBI Taxonomy" id="5537"/>
    <lineage>
        <taxon>Eukaryota</taxon>
        <taxon>Fungi</taxon>
        <taxon>Dikarya</taxon>
        <taxon>Basidiomycota</taxon>
        <taxon>Pucciniomycotina</taxon>
        <taxon>Microbotryomycetes</taxon>
        <taxon>Sporidiobolales</taxon>
        <taxon>Sporidiobolaceae</taxon>
        <taxon>Rhodotorula</taxon>
    </lineage>
</organism>
<protein>
    <recommendedName>
        <fullName evidence="8">3-oxo-5-alpha-steroid 4-dehydrogenase C-terminal domain-containing protein</fullName>
    </recommendedName>
</protein>
<sequence length="378" mass="42092">MRPLNPYLDLLKSALQGHYGTVGLYSALQRLLLSFTLLAAPICCIIDAPFGRFGTPNWCSVSGTWGWLVMEIVAPIAFLVGLSAPLTTSPLSSSTITLAASWQHAGLLLEPFHHLPRARLILAVAFLIHYANRSLVSTWRNPSRAKMHLAVPLSAILFNGANGFTLGMFIGGGFVAVTESERRDFDDDGLAREPWARALFWTGMTIWALGLASNIYHDEVLYSLKRQSQPRESRRGSKPTSPSPSGAATTSKGRSQRYSIPPRSKGLYRFVSHPSYLSEWLEWLGYHLASLSLGPAPFPSFAATLLLRAGGGKRPVPLPQALQPWRDWYLQPTALFVLMEVAIMWPRATSGHRWYERTFGRKEWQAHGQRWVVIPGVW</sequence>
<evidence type="ECO:0000256" key="5">
    <source>
        <dbReference type="ARBA" id="ARBA00023136"/>
    </source>
</evidence>
<comment type="similarity">
    <text evidence="2">Belongs to the steroid 5-alpha reductase family.</text>
</comment>
<feature type="compositionally biased region" description="Low complexity" evidence="6">
    <location>
        <begin position="238"/>
        <end position="252"/>
    </location>
</feature>
<dbReference type="EMBL" id="PUHQ01000089">
    <property type="protein sequence ID" value="KAG0656948.1"/>
    <property type="molecule type" value="Genomic_DNA"/>
</dbReference>
<accession>A0A9P6VWG7</accession>
<dbReference type="InterPro" id="IPR039357">
    <property type="entry name" value="SRD5A/TECR"/>
</dbReference>
<feature type="region of interest" description="Disordered" evidence="6">
    <location>
        <begin position="227"/>
        <end position="260"/>
    </location>
</feature>
<evidence type="ECO:0000256" key="4">
    <source>
        <dbReference type="ARBA" id="ARBA00022989"/>
    </source>
</evidence>
<evidence type="ECO:0000256" key="2">
    <source>
        <dbReference type="ARBA" id="ARBA00007742"/>
    </source>
</evidence>
<feature type="domain" description="3-oxo-5-alpha-steroid 4-dehydrogenase C-terminal" evidence="8">
    <location>
        <begin position="252"/>
        <end position="304"/>
    </location>
</feature>
<dbReference type="PROSITE" id="PS50244">
    <property type="entry name" value="S5A_REDUCTASE"/>
    <property type="match status" value="1"/>
</dbReference>
<evidence type="ECO:0000313" key="10">
    <source>
        <dbReference type="Proteomes" id="UP000777482"/>
    </source>
</evidence>
<dbReference type="GO" id="GO:0016627">
    <property type="term" value="F:oxidoreductase activity, acting on the CH-CH group of donors"/>
    <property type="evidence" value="ECO:0007669"/>
    <property type="project" value="InterPro"/>
</dbReference>
<dbReference type="Proteomes" id="UP000777482">
    <property type="component" value="Unassembled WGS sequence"/>
</dbReference>
<evidence type="ECO:0000259" key="8">
    <source>
        <dbReference type="Pfam" id="PF02544"/>
    </source>
</evidence>
<feature type="transmembrane region" description="Helical" evidence="7">
    <location>
        <begin position="31"/>
        <end position="53"/>
    </location>
</feature>
<dbReference type="InterPro" id="IPR001104">
    <property type="entry name" value="3-oxo-5_a-steroid_4-DH_C"/>
</dbReference>
<evidence type="ECO:0000256" key="6">
    <source>
        <dbReference type="SAM" id="MobiDB-lite"/>
    </source>
</evidence>
<gene>
    <name evidence="9" type="ORF">C6P46_006778</name>
</gene>
<dbReference type="OrthoDB" id="5788137at2759"/>
<evidence type="ECO:0000256" key="3">
    <source>
        <dbReference type="ARBA" id="ARBA00022692"/>
    </source>
</evidence>
<keyword evidence="5 7" id="KW-0472">Membrane</keyword>
<dbReference type="GO" id="GO:0016020">
    <property type="term" value="C:membrane"/>
    <property type="evidence" value="ECO:0007669"/>
    <property type="project" value="UniProtKB-SubCell"/>
</dbReference>
<feature type="transmembrane region" description="Helical" evidence="7">
    <location>
        <begin position="65"/>
        <end position="86"/>
    </location>
</feature>
<keyword evidence="3 7" id="KW-0812">Transmembrane</keyword>
<feature type="transmembrane region" description="Helical" evidence="7">
    <location>
        <begin position="156"/>
        <end position="177"/>
    </location>
</feature>
<feature type="transmembrane region" description="Helical" evidence="7">
    <location>
        <begin position="198"/>
        <end position="216"/>
    </location>
</feature>
<name>A0A9P6VWG7_RHOMI</name>
<evidence type="ECO:0000313" key="9">
    <source>
        <dbReference type="EMBL" id="KAG0656948.1"/>
    </source>
</evidence>
<feature type="transmembrane region" description="Helical" evidence="7">
    <location>
        <begin position="118"/>
        <end position="136"/>
    </location>
</feature>
<comment type="subcellular location">
    <subcellularLocation>
        <location evidence="1">Membrane</location>
        <topology evidence="1">Multi-pass membrane protein</topology>
    </subcellularLocation>
</comment>
<keyword evidence="4 7" id="KW-1133">Transmembrane helix</keyword>